<dbReference type="Gene3D" id="1.20.141.10">
    <property type="entry name" value="Chitosanase, subunit A, domain 1"/>
    <property type="match status" value="1"/>
</dbReference>
<reference evidence="3 4" key="2">
    <citation type="journal article" date="2011" name="Stand. Genomic Sci.">
        <title>Complete genome sequence of Tolumonas auensis type strain (TA 4).</title>
        <authorList>
            <person name="Chertkov O."/>
            <person name="Copeland A."/>
            <person name="Lucas S."/>
            <person name="Lapidus A."/>
            <person name="Berry K.W."/>
            <person name="Detter J.C."/>
            <person name="Del Rio T.G."/>
            <person name="Hammon N."/>
            <person name="Dalin E."/>
            <person name="Tice H."/>
            <person name="Pitluck S."/>
            <person name="Richardson P."/>
            <person name="Bruce D."/>
            <person name="Goodwin L."/>
            <person name="Han C."/>
            <person name="Tapia R."/>
            <person name="Saunders E."/>
            <person name="Schmutz J."/>
            <person name="Brettin T."/>
            <person name="Larimer F."/>
            <person name="Land M."/>
            <person name="Hauser L."/>
            <person name="Spring S."/>
            <person name="Rohde M."/>
            <person name="Kyrpides N.C."/>
            <person name="Ivanova N."/>
            <person name="Goker M."/>
            <person name="Beller H.R."/>
            <person name="Klenk H.P."/>
            <person name="Woyke T."/>
        </authorList>
    </citation>
    <scope>NUCLEOTIDE SEQUENCE [LARGE SCALE GENOMIC DNA]</scope>
    <source>
        <strain evidence="4">DSM 9187 / TA4</strain>
    </source>
</reference>
<dbReference type="Pfam" id="PF05838">
    <property type="entry name" value="Glyco_hydro_108"/>
    <property type="match status" value="1"/>
</dbReference>
<organism evidence="3 4">
    <name type="scientific">Tolumonas auensis (strain DSM 9187 / NBRC 110442 / TA 4)</name>
    <dbReference type="NCBI Taxonomy" id="595494"/>
    <lineage>
        <taxon>Bacteria</taxon>
        <taxon>Pseudomonadati</taxon>
        <taxon>Pseudomonadota</taxon>
        <taxon>Gammaproteobacteria</taxon>
        <taxon>Aeromonadales</taxon>
        <taxon>Aeromonadaceae</taxon>
        <taxon>Tolumonas</taxon>
    </lineage>
</organism>
<dbReference type="SUPFAM" id="SSF53955">
    <property type="entry name" value="Lysozyme-like"/>
    <property type="match status" value="1"/>
</dbReference>
<protein>
    <submittedName>
        <fullName evidence="3">Uncharacterized protein</fullName>
    </submittedName>
</protein>
<dbReference type="Proteomes" id="UP000009073">
    <property type="component" value="Chromosome"/>
</dbReference>
<dbReference type="HOGENOM" id="CLU_082693_1_1_6"/>
<dbReference type="Pfam" id="PF09374">
    <property type="entry name" value="PG_binding_3"/>
    <property type="match status" value="1"/>
</dbReference>
<accession>C4LBC4</accession>
<gene>
    <name evidence="3" type="ordered locus">Tola_0731</name>
</gene>
<dbReference type="CAZy" id="GH108">
    <property type="family name" value="Glycoside Hydrolase Family 108"/>
</dbReference>
<feature type="domain" description="Peptidoglycan binding" evidence="2">
    <location>
        <begin position="103"/>
        <end position="167"/>
    </location>
</feature>
<evidence type="ECO:0000313" key="4">
    <source>
        <dbReference type="Proteomes" id="UP000009073"/>
    </source>
</evidence>
<dbReference type="OrthoDB" id="9815229at2"/>
<dbReference type="InterPro" id="IPR018537">
    <property type="entry name" value="Peptidoglycan-bd_3"/>
</dbReference>
<dbReference type="RefSeq" id="WP_012728958.1">
    <property type="nucleotide sequence ID" value="NC_012691.1"/>
</dbReference>
<dbReference type="InterPro" id="IPR008565">
    <property type="entry name" value="TtsA-like_GH18_dom"/>
</dbReference>
<evidence type="ECO:0000259" key="1">
    <source>
        <dbReference type="Pfam" id="PF05838"/>
    </source>
</evidence>
<keyword evidence="4" id="KW-1185">Reference proteome</keyword>
<dbReference type="STRING" id="595494.Tola_0731"/>
<evidence type="ECO:0000313" key="3">
    <source>
        <dbReference type="EMBL" id="ACQ92359.1"/>
    </source>
</evidence>
<dbReference type="AlphaFoldDB" id="C4LBC4"/>
<dbReference type="InterPro" id="IPR023346">
    <property type="entry name" value="Lysozyme-like_dom_sf"/>
</dbReference>
<sequence>MFQSAMDFLFSAEGGYGNDSIDRGGETKYGISDKRDGLADGLTDVDGDCRPDTAIKQLTKQQAEKIYYRDYWLAAHCDEIAVAAPKLAIVMMDAAVNHGVVTAKRLLQRAAKVKEDGVIGPKTIGVIALRGDVLAGILLDVRESYYRAIVVNNPSQSRFLRGWLKRLGDLSKFILSVKQEG</sequence>
<evidence type="ECO:0000259" key="2">
    <source>
        <dbReference type="Pfam" id="PF09374"/>
    </source>
</evidence>
<dbReference type="KEGG" id="tau:Tola_0731"/>
<dbReference type="eggNOG" id="COG3926">
    <property type="taxonomic scope" value="Bacteria"/>
</dbReference>
<dbReference type="EMBL" id="CP001616">
    <property type="protein sequence ID" value="ACQ92359.1"/>
    <property type="molecule type" value="Genomic_DNA"/>
</dbReference>
<name>C4LBC4_TOLAT</name>
<reference evidence="4" key="1">
    <citation type="submission" date="2009-05" db="EMBL/GenBank/DDBJ databases">
        <title>Complete sequence of Tolumonas auensis DSM 9187.</title>
        <authorList>
            <consortium name="US DOE Joint Genome Institute"/>
            <person name="Lucas S."/>
            <person name="Copeland A."/>
            <person name="Lapidus A."/>
            <person name="Glavina del Rio T."/>
            <person name="Tice H."/>
            <person name="Bruce D."/>
            <person name="Goodwin L."/>
            <person name="Pitluck S."/>
            <person name="Chertkov O."/>
            <person name="Brettin T."/>
            <person name="Detter J.C."/>
            <person name="Han C."/>
            <person name="Larimer F."/>
            <person name="Land M."/>
            <person name="Hauser L."/>
            <person name="Kyrpides N."/>
            <person name="Mikhailova N."/>
            <person name="Spring S."/>
            <person name="Beller H."/>
        </authorList>
    </citation>
    <scope>NUCLEOTIDE SEQUENCE [LARGE SCALE GENOMIC DNA]</scope>
    <source>
        <strain evidence="4">DSM 9187 / TA4</strain>
    </source>
</reference>
<proteinExistence type="predicted"/>
<feature type="domain" description="TtsA-like Glycoside hydrolase family 108" evidence="1">
    <location>
        <begin position="7"/>
        <end position="99"/>
    </location>
</feature>
<dbReference type="CDD" id="cd13926">
    <property type="entry name" value="N-acetylmuramidase_GH108"/>
    <property type="match status" value="1"/>
</dbReference>